<dbReference type="Proteomes" id="UP000002051">
    <property type="component" value="Chromosome 2"/>
</dbReference>
<dbReference type="EnsemblPlants" id="KEH36592">
    <property type="protein sequence ID" value="KEH36592"/>
    <property type="gene ID" value="MTR_2g016080"/>
</dbReference>
<protein>
    <submittedName>
        <fullName evidence="1 2">Uncharacterized protein</fullName>
    </submittedName>
</protein>
<reference evidence="1 3" key="1">
    <citation type="journal article" date="2011" name="Nature">
        <title>The Medicago genome provides insight into the evolution of rhizobial symbioses.</title>
        <authorList>
            <person name="Young N.D."/>
            <person name="Debelle F."/>
            <person name="Oldroyd G.E."/>
            <person name="Geurts R."/>
            <person name="Cannon S.B."/>
            <person name="Udvardi M.K."/>
            <person name="Benedito V.A."/>
            <person name="Mayer K.F."/>
            <person name="Gouzy J."/>
            <person name="Schoof H."/>
            <person name="Van de Peer Y."/>
            <person name="Proost S."/>
            <person name="Cook D.R."/>
            <person name="Meyers B.C."/>
            <person name="Spannagl M."/>
            <person name="Cheung F."/>
            <person name="De Mita S."/>
            <person name="Krishnakumar V."/>
            <person name="Gundlach H."/>
            <person name="Zhou S."/>
            <person name="Mudge J."/>
            <person name="Bharti A.K."/>
            <person name="Murray J.D."/>
            <person name="Naoumkina M.A."/>
            <person name="Rosen B."/>
            <person name="Silverstein K.A."/>
            <person name="Tang H."/>
            <person name="Rombauts S."/>
            <person name="Zhao P.X."/>
            <person name="Zhou P."/>
            <person name="Barbe V."/>
            <person name="Bardou P."/>
            <person name="Bechner M."/>
            <person name="Bellec A."/>
            <person name="Berger A."/>
            <person name="Berges H."/>
            <person name="Bidwell S."/>
            <person name="Bisseling T."/>
            <person name="Choisne N."/>
            <person name="Couloux A."/>
            <person name="Denny R."/>
            <person name="Deshpande S."/>
            <person name="Dai X."/>
            <person name="Doyle J.J."/>
            <person name="Dudez A.M."/>
            <person name="Farmer A.D."/>
            <person name="Fouteau S."/>
            <person name="Franken C."/>
            <person name="Gibelin C."/>
            <person name="Gish J."/>
            <person name="Goldstein S."/>
            <person name="Gonzalez A.J."/>
            <person name="Green P.J."/>
            <person name="Hallab A."/>
            <person name="Hartog M."/>
            <person name="Hua A."/>
            <person name="Humphray S.J."/>
            <person name="Jeong D.H."/>
            <person name="Jing Y."/>
            <person name="Jocker A."/>
            <person name="Kenton S.M."/>
            <person name="Kim D.J."/>
            <person name="Klee K."/>
            <person name="Lai H."/>
            <person name="Lang C."/>
            <person name="Lin S."/>
            <person name="Macmil S.L."/>
            <person name="Magdelenat G."/>
            <person name="Matthews L."/>
            <person name="McCorrison J."/>
            <person name="Monaghan E.L."/>
            <person name="Mun J.H."/>
            <person name="Najar F.Z."/>
            <person name="Nicholson C."/>
            <person name="Noirot C."/>
            <person name="O'Bleness M."/>
            <person name="Paule C.R."/>
            <person name="Poulain J."/>
            <person name="Prion F."/>
            <person name="Qin B."/>
            <person name="Qu C."/>
            <person name="Retzel E.F."/>
            <person name="Riddle C."/>
            <person name="Sallet E."/>
            <person name="Samain S."/>
            <person name="Samson N."/>
            <person name="Sanders I."/>
            <person name="Saurat O."/>
            <person name="Scarpelli C."/>
            <person name="Schiex T."/>
            <person name="Segurens B."/>
            <person name="Severin A.J."/>
            <person name="Sherrier D.J."/>
            <person name="Shi R."/>
            <person name="Sims S."/>
            <person name="Singer S.R."/>
            <person name="Sinharoy S."/>
            <person name="Sterck L."/>
            <person name="Viollet A."/>
            <person name="Wang B.B."/>
            <person name="Wang K."/>
            <person name="Wang M."/>
            <person name="Wang X."/>
            <person name="Warfsmann J."/>
            <person name="Weissenbach J."/>
            <person name="White D.D."/>
            <person name="White J.D."/>
            <person name="Wiley G.B."/>
            <person name="Wincker P."/>
            <person name="Xing Y."/>
            <person name="Yang L."/>
            <person name="Yao Z."/>
            <person name="Ying F."/>
            <person name="Zhai J."/>
            <person name="Zhou L."/>
            <person name="Zuber A."/>
            <person name="Denarie J."/>
            <person name="Dixon R.A."/>
            <person name="May G.D."/>
            <person name="Schwartz D.C."/>
            <person name="Rogers J."/>
            <person name="Quetier F."/>
            <person name="Town C.D."/>
            <person name="Roe B.A."/>
        </authorList>
    </citation>
    <scope>NUCLEOTIDE SEQUENCE [LARGE SCALE GENOMIC DNA]</scope>
    <source>
        <strain evidence="1">A17</strain>
        <strain evidence="2 3">cv. Jemalong A17</strain>
    </source>
</reference>
<dbReference type="AlphaFoldDB" id="A0A072V414"/>
<gene>
    <name evidence="1" type="ordered locus">MTR_2g016080</name>
</gene>
<evidence type="ECO:0000313" key="1">
    <source>
        <dbReference type="EMBL" id="KEH36592.1"/>
    </source>
</evidence>
<dbReference type="EMBL" id="CM001218">
    <property type="protein sequence ID" value="KEH36592.1"/>
    <property type="molecule type" value="Genomic_DNA"/>
</dbReference>
<proteinExistence type="predicted"/>
<keyword evidence="3" id="KW-1185">Reference proteome</keyword>
<dbReference type="HOGENOM" id="CLU_2362861_0_0_1"/>
<evidence type="ECO:0000313" key="3">
    <source>
        <dbReference type="Proteomes" id="UP000002051"/>
    </source>
</evidence>
<organism evidence="1 3">
    <name type="scientific">Medicago truncatula</name>
    <name type="common">Barrel medic</name>
    <name type="synonym">Medicago tribuloides</name>
    <dbReference type="NCBI Taxonomy" id="3880"/>
    <lineage>
        <taxon>Eukaryota</taxon>
        <taxon>Viridiplantae</taxon>
        <taxon>Streptophyta</taxon>
        <taxon>Embryophyta</taxon>
        <taxon>Tracheophyta</taxon>
        <taxon>Spermatophyta</taxon>
        <taxon>Magnoliopsida</taxon>
        <taxon>eudicotyledons</taxon>
        <taxon>Gunneridae</taxon>
        <taxon>Pentapetalae</taxon>
        <taxon>rosids</taxon>
        <taxon>fabids</taxon>
        <taxon>Fabales</taxon>
        <taxon>Fabaceae</taxon>
        <taxon>Papilionoideae</taxon>
        <taxon>50 kb inversion clade</taxon>
        <taxon>NPAAA clade</taxon>
        <taxon>Hologalegina</taxon>
        <taxon>IRL clade</taxon>
        <taxon>Trifolieae</taxon>
        <taxon>Medicago</taxon>
    </lineage>
</organism>
<accession>A0A072V414</accession>
<reference evidence="1 3" key="2">
    <citation type="journal article" date="2014" name="BMC Genomics">
        <title>An improved genome release (version Mt4.0) for the model legume Medicago truncatula.</title>
        <authorList>
            <person name="Tang H."/>
            <person name="Krishnakumar V."/>
            <person name="Bidwell S."/>
            <person name="Rosen B."/>
            <person name="Chan A."/>
            <person name="Zhou S."/>
            <person name="Gentzbittel L."/>
            <person name="Childs K.L."/>
            <person name="Yandell M."/>
            <person name="Gundlach H."/>
            <person name="Mayer K.F."/>
            <person name="Schwartz D.C."/>
            <person name="Town C.D."/>
        </authorList>
    </citation>
    <scope>GENOME REANNOTATION</scope>
    <source>
        <strain evidence="1">A17</strain>
        <strain evidence="2 3">cv. Jemalong A17</strain>
    </source>
</reference>
<name>A0A072V414_MEDTR</name>
<evidence type="ECO:0000313" key="2">
    <source>
        <dbReference type="EnsemblPlants" id="KEH36592"/>
    </source>
</evidence>
<reference evidence="2" key="3">
    <citation type="submission" date="2015-04" db="UniProtKB">
        <authorList>
            <consortium name="EnsemblPlants"/>
        </authorList>
    </citation>
    <scope>IDENTIFICATION</scope>
    <source>
        <strain evidence="2">cv. Jemalong A17</strain>
    </source>
</reference>
<sequence>MVRFPKKENERVQFPCSTSFYHGFVFLINSDAIHRETFYPKLFPNQYPGLSGYQVLAQLSIAEIVKPDVVIRVQTRDLTVVCEFNFSGLPLHPRPK</sequence>